<dbReference type="PaxDb" id="523849-OCC_03337"/>
<dbReference type="Pfam" id="PF21948">
    <property type="entry name" value="LplA-B_cat"/>
    <property type="match status" value="1"/>
</dbReference>
<dbReference type="OrthoDB" id="43646at2157"/>
<keyword evidence="2" id="KW-0436">Ligase</keyword>
<dbReference type="Gene3D" id="3.30.930.10">
    <property type="entry name" value="Bira Bifunctional Protein, Domain 2"/>
    <property type="match status" value="1"/>
</dbReference>
<dbReference type="Proteomes" id="UP000015502">
    <property type="component" value="Chromosome"/>
</dbReference>
<dbReference type="GeneID" id="16549989"/>
<dbReference type="PANTHER" id="PTHR43679:SF2">
    <property type="entry name" value="OCTANOYL-[GCVH]:PROTEIN N-OCTANOYLTRANSFERASE"/>
    <property type="match status" value="1"/>
</dbReference>
<accession>H3ZQ89</accession>
<dbReference type="PANTHER" id="PTHR43679">
    <property type="entry name" value="OCTANOYLTRANSFERASE LIPM-RELATED"/>
    <property type="match status" value="1"/>
</dbReference>
<evidence type="ECO:0000259" key="1">
    <source>
        <dbReference type="PROSITE" id="PS51733"/>
    </source>
</evidence>
<dbReference type="SUPFAM" id="SSF55681">
    <property type="entry name" value="Class II aaRS and biotin synthetases"/>
    <property type="match status" value="1"/>
</dbReference>
<sequence length="260" mass="29800">MPLRVLFHEYWNPYLNIAFEESLARSRSVDLVGDTLRIWRNENSLILGRFRKVGEDVNLGNASRFGFPIVRRFTGGGTVYHDSGCLNYSIAIKKNVKYPLDYMYRVLLKGTLLALKKLGARAYLKNTNDVVVNERKVSGTAAAMRWGVLFLHGSILINSNLQMLYLLLRIPKVHNFDPVKYRVANLSAFVETSTEEVADALIWGYSRVLSTSPTFEEPLKEELKLANLLYKEKYSREEWNFKGLVDNKGELNKKVKDILS</sequence>
<proteinExistence type="predicted"/>
<gene>
    <name evidence="2" type="ORF">OCC_03337</name>
</gene>
<dbReference type="GO" id="GO:0016874">
    <property type="term" value="F:ligase activity"/>
    <property type="evidence" value="ECO:0007669"/>
    <property type="project" value="UniProtKB-KW"/>
</dbReference>
<dbReference type="AlphaFoldDB" id="H3ZQ89"/>
<organism evidence="2 3">
    <name type="scientific">Thermococcus litoralis (strain ATCC 51850 / DSM 5473 / JCM 8560 / NS-C)</name>
    <dbReference type="NCBI Taxonomy" id="523849"/>
    <lineage>
        <taxon>Archaea</taxon>
        <taxon>Methanobacteriati</taxon>
        <taxon>Methanobacteriota</taxon>
        <taxon>Thermococci</taxon>
        <taxon>Thermococcales</taxon>
        <taxon>Thermococcaceae</taxon>
        <taxon>Thermococcus</taxon>
    </lineage>
</organism>
<dbReference type="HOGENOM" id="CLU_022986_0_0_2"/>
<dbReference type="EMBL" id="CP006670">
    <property type="protein sequence ID" value="EHR77883.1"/>
    <property type="molecule type" value="Genomic_DNA"/>
</dbReference>
<dbReference type="InterPro" id="IPR050664">
    <property type="entry name" value="Octanoyltrans_LipM/LipL"/>
</dbReference>
<dbReference type="STRING" id="523849.OCC_03337"/>
<dbReference type="InterPro" id="IPR045864">
    <property type="entry name" value="aa-tRNA-synth_II/BPL/LPL"/>
</dbReference>
<reference evidence="2 3" key="1">
    <citation type="journal article" date="2012" name="J. Bacteriol.">
        <title>Genome sequence of the model hyperthermophilic archaeon Thermococcus litoralis NS-C.</title>
        <authorList>
            <person name="Gardner A.F."/>
            <person name="Kumar S."/>
            <person name="Perler F.B."/>
        </authorList>
    </citation>
    <scope>NUCLEOTIDE SEQUENCE [LARGE SCALE GENOMIC DNA]</scope>
    <source>
        <strain evidence="3">ATCC 51850 / DSM 5473 / JCM 8560 / NS-C</strain>
    </source>
</reference>
<protein>
    <submittedName>
        <fullName evidence="2">Ligase</fullName>
    </submittedName>
</protein>
<dbReference type="PROSITE" id="PS51733">
    <property type="entry name" value="BPL_LPL_CATALYTIC"/>
    <property type="match status" value="1"/>
</dbReference>
<name>H3ZQ89_THELN</name>
<dbReference type="KEGG" id="tlt:OCC_03337"/>
<dbReference type="InterPro" id="IPR004143">
    <property type="entry name" value="BPL_LPL_catalytic"/>
</dbReference>
<dbReference type="CDD" id="cd16443">
    <property type="entry name" value="LplA"/>
    <property type="match status" value="1"/>
</dbReference>
<evidence type="ECO:0000313" key="3">
    <source>
        <dbReference type="Proteomes" id="UP000015502"/>
    </source>
</evidence>
<evidence type="ECO:0000313" key="2">
    <source>
        <dbReference type="EMBL" id="EHR77883.1"/>
    </source>
</evidence>
<dbReference type="RefSeq" id="WP_004069539.1">
    <property type="nucleotide sequence ID" value="NC_022084.1"/>
</dbReference>
<keyword evidence="3" id="KW-1185">Reference proteome</keyword>
<feature type="domain" description="BPL/LPL catalytic" evidence="1">
    <location>
        <begin position="30"/>
        <end position="213"/>
    </location>
</feature>